<dbReference type="InterPro" id="IPR030963">
    <property type="entry name" value="DHQ_synth_fam"/>
</dbReference>
<keyword evidence="14" id="KW-0520">NAD</keyword>
<evidence type="ECO:0000259" key="18">
    <source>
        <dbReference type="Pfam" id="PF01761"/>
    </source>
</evidence>
<organism evidence="20">
    <name type="scientific">bioreactor metagenome</name>
    <dbReference type="NCBI Taxonomy" id="1076179"/>
    <lineage>
        <taxon>unclassified sequences</taxon>
        <taxon>metagenomes</taxon>
        <taxon>ecological metagenomes</taxon>
    </lineage>
</organism>
<keyword evidence="9" id="KW-0963">Cytoplasm</keyword>
<dbReference type="InterPro" id="IPR016037">
    <property type="entry name" value="DHQ_synth_AroB"/>
</dbReference>
<evidence type="ECO:0000256" key="14">
    <source>
        <dbReference type="ARBA" id="ARBA00023027"/>
    </source>
</evidence>
<dbReference type="GO" id="GO:0003856">
    <property type="term" value="F:3-dehydroquinate synthase activity"/>
    <property type="evidence" value="ECO:0007669"/>
    <property type="project" value="UniProtKB-EC"/>
</dbReference>
<evidence type="ECO:0000256" key="13">
    <source>
        <dbReference type="ARBA" id="ARBA00022833"/>
    </source>
</evidence>
<name>A0A645AHX4_9ZZZZ</name>
<evidence type="ECO:0000256" key="7">
    <source>
        <dbReference type="ARBA" id="ARBA00013031"/>
    </source>
</evidence>
<feature type="domain" description="3-dehydroquinate synthase N-terminal" evidence="18">
    <location>
        <begin position="93"/>
        <end position="205"/>
    </location>
</feature>
<dbReference type="Pfam" id="PF01761">
    <property type="entry name" value="DHQ_synthase"/>
    <property type="match status" value="1"/>
</dbReference>
<dbReference type="CDD" id="cd08195">
    <property type="entry name" value="DHQS"/>
    <property type="match status" value="1"/>
</dbReference>
<evidence type="ECO:0000259" key="19">
    <source>
        <dbReference type="Pfam" id="PF24621"/>
    </source>
</evidence>
<keyword evidence="17" id="KW-0170">Cobalt</keyword>
<dbReference type="GO" id="GO:0046872">
    <property type="term" value="F:metal ion binding"/>
    <property type="evidence" value="ECO:0007669"/>
    <property type="project" value="UniProtKB-KW"/>
</dbReference>
<evidence type="ECO:0000256" key="15">
    <source>
        <dbReference type="ARBA" id="ARBA00023141"/>
    </source>
</evidence>
<evidence type="ECO:0000256" key="4">
    <source>
        <dbReference type="ARBA" id="ARBA00004496"/>
    </source>
</evidence>
<dbReference type="PIRSF" id="PIRSF001455">
    <property type="entry name" value="DHQ_synth"/>
    <property type="match status" value="1"/>
</dbReference>
<keyword evidence="15" id="KW-0057">Aromatic amino acid biosynthesis</keyword>
<comment type="cofactor">
    <cofactor evidence="2">
        <name>NAD(+)</name>
        <dbReference type="ChEBI" id="CHEBI:57540"/>
    </cofactor>
</comment>
<evidence type="ECO:0000256" key="1">
    <source>
        <dbReference type="ARBA" id="ARBA00001393"/>
    </source>
</evidence>
<accession>A0A645AHX4</accession>
<evidence type="ECO:0000256" key="10">
    <source>
        <dbReference type="ARBA" id="ARBA00022605"/>
    </source>
</evidence>
<dbReference type="GO" id="GO:0009073">
    <property type="term" value="P:aromatic amino acid family biosynthetic process"/>
    <property type="evidence" value="ECO:0007669"/>
    <property type="project" value="UniProtKB-KW"/>
</dbReference>
<dbReference type="InterPro" id="IPR056179">
    <property type="entry name" value="DHQS_C"/>
</dbReference>
<comment type="catalytic activity">
    <reaction evidence="1">
        <text>7-phospho-2-dehydro-3-deoxy-D-arabino-heptonate = 3-dehydroquinate + phosphate</text>
        <dbReference type="Rhea" id="RHEA:21968"/>
        <dbReference type="ChEBI" id="CHEBI:32364"/>
        <dbReference type="ChEBI" id="CHEBI:43474"/>
        <dbReference type="ChEBI" id="CHEBI:58394"/>
        <dbReference type="EC" id="4.2.3.4"/>
    </reaction>
</comment>
<evidence type="ECO:0000256" key="6">
    <source>
        <dbReference type="ARBA" id="ARBA00005412"/>
    </source>
</evidence>
<gene>
    <name evidence="20" type="primary">aroB_23</name>
    <name evidence="20" type="ORF">SDC9_99542</name>
</gene>
<evidence type="ECO:0000256" key="5">
    <source>
        <dbReference type="ARBA" id="ARBA00004661"/>
    </source>
</evidence>
<dbReference type="PANTHER" id="PTHR43622">
    <property type="entry name" value="3-DEHYDROQUINATE SYNTHASE"/>
    <property type="match status" value="1"/>
</dbReference>
<dbReference type="EMBL" id="VSSQ01014021">
    <property type="protein sequence ID" value="MPM52779.1"/>
    <property type="molecule type" value="Genomic_DNA"/>
</dbReference>
<evidence type="ECO:0000256" key="11">
    <source>
        <dbReference type="ARBA" id="ARBA00022723"/>
    </source>
</evidence>
<dbReference type="Gene3D" id="1.20.1090.10">
    <property type="entry name" value="Dehydroquinate synthase-like - alpha domain"/>
    <property type="match status" value="1"/>
</dbReference>
<proteinExistence type="inferred from homology"/>
<dbReference type="EC" id="4.2.3.4" evidence="7"/>
<comment type="caution">
    <text evidence="20">The sequence shown here is derived from an EMBL/GenBank/DDBJ whole genome shotgun (WGS) entry which is preliminary data.</text>
</comment>
<dbReference type="InterPro" id="IPR050071">
    <property type="entry name" value="Dehydroquinate_synthase"/>
</dbReference>
<dbReference type="SUPFAM" id="SSF56796">
    <property type="entry name" value="Dehydroquinate synthase-like"/>
    <property type="match status" value="1"/>
</dbReference>
<dbReference type="Pfam" id="PF24621">
    <property type="entry name" value="DHQS_C"/>
    <property type="match status" value="1"/>
</dbReference>
<keyword evidence="13" id="KW-0862">Zinc</keyword>
<reference evidence="20" key="1">
    <citation type="submission" date="2019-08" db="EMBL/GenBank/DDBJ databases">
        <authorList>
            <person name="Kucharzyk K."/>
            <person name="Murdoch R.W."/>
            <person name="Higgins S."/>
            <person name="Loffler F."/>
        </authorList>
    </citation>
    <scope>NUCLEOTIDE SEQUENCE</scope>
</reference>
<dbReference type="Gene3D" id="3.40.50.1970">
    <property type="match status" value="1"/>
</dbReference>
<evidence type="ECO:0000313" key="20">
    <source>
        <dbReference type="EMBL" id="MPM52779.1"/>
    </source>
</evidence>
<evidence type="ECO:0000256" key="16">
    <source>
        <dbReference type="ARBA" id="ARBA00023239"/>
    </source>
</evidence>
<evidence type="ECO:0000256" key="2">
    <source>
        <dbReference type="ARBA" id="ARBA00001911"/>
    </source>
</evidence>
<dbReference type="GO" id="GO:0008652">
    <property type="term" value="P:amino acid biosynthetic process"/>
    <property type="evidence" value="ECO:0007669"/>
    <property type="project" value="UniProtKB-KW"/>
</dbReference>
<comment type="cofactor">
    <cofactor evidence="3">
        <name>Co(2+)</name>
        <dbReference type="ChEBI" id="CHEBI:48828"/>
    </cofactor>
</comment>
<dbReference type="AlphaFoldDB" id="A0A645AHX4"/>
<dbReference type="InterPro" id="IPR030960">
    <property type="entry name" value="DHQS/DOIS_N"/>
</dbReference>
<dbReference type="GO" id="GO:0000166">
    <property type="term" value="F:nucleotide binding"/>
    <property type="evidence" value="ECO:0007669"/>
    <property type="project" value="UniProtKB-KW"/>
</dbReference>
<evidence type="ECO:0000256" key="12">
    <source>
        <dbReference type="ARBA" id="ARBA00022741"/>
    </source>
</evidence>
<evidence type="ECO:0000256" key="3">
    <source>
        <dbReference type="ARBA" id="ARBA00001941"/>
    </source>
</evidence>
<evidence type="ECO:0000256" key="8">
    <source>
        <dbReference type="ARBA" id="ARBA00017684"/>
    </source>
</evidence>
<dbReference type="GO" id="GO:0005737">
    <property type="term" value="C:cytoplasm"/>
    <property type="evidence" value="ECO:0007669"/>
    <property type="project" value="UniProtKB-SubCell"/>
</dbReference>
<keyword evidence="12" id="KW-0547">Nucleotide-binding</keyword>
<keyword evidence="10" id="KW-0028">Amino-acid biosynthesis</keyword>
<keyword evidence="16 20" id="KW-0456">Lyase</keyword>
<dbReference type="PANTHER" id="PTHR43622:SF7">
    <property type="entry name" value="3-DEHYDROQUINATE SYNTHASE, CHLOROPLASTIC"/>
    <property type="match status" value="1"/>
</dbReference>
<evidence type="ECO:0000256" key="17">
    <source>
        <dbReference type="ARBA" id="ARBA00023285"/>
    </source>
</evidence>
<feature type="domain" description="3-dehydroquinate synthase C-terminal" evidence="19">
    <location>
        <begin position="207"/>
        <end position="350"/>
    </location>
</feature>
<comment type="pathway">
    <text evidence="5">Metabolic intermediate biosynthesis; chorismate biosynthesis; chorismate from D-erythrose 4-phosphate and phosphoenolpyruvate: step 2/7.</text>
</comment>
<protein>
    <recommendedName>
        <fullName evidence="8">3-dehydroquinate synthase</fullName>
        <ecNumber evidence="7">4.2.3.4</ecNumber>
    </recommendedName>
</protein>
<evidence type="ECO:0000256" key="9">
    <source>
        <dbReference type="ARBA" id="ARBA00022490"/>
    </source>
</evidence>
<comment type="subcellular location">
    <subcellularLocation>
        <location evidence="4">Cytoplasm</location>
    </subcellularLocation>
</comment>
<sequence>MNRKRNKVGKPFDNKGKGCGDDINNRKFVSLLTNIKMMNQQYTKICNDIRKELKEAVGSQEADNIFVLTDDRTRSLCFPVISDMVCLKGSHIITIPSGDEHKNIESAIKIWQYLSEHGANRKSLLINLGGGMITDIGGFAASTFKRGIRYINVSTTLLGAVDAATGGKTGINFLGLKNEIGVFNPASHVLIDIEFFKTLDIQNIRSGYAEMVKHALIDCREEWESILSFDLETIDFDELRTLVKRSVRIKEEVVEKDPQEQNIRKALNLGHTFGHAFETFSYRVNRPVLHGYAVMWGLLCELYLSFTRLNFPKEDLLKLRYMIKEYYGTFNFDCKDHDALFELMMHDKKNESKEINFTLLSDIGEIKINQTASKEEIFETLDFFQMG</sequence>
<keyword evidence="11" id="KW-0479">Metal-binding</keyword>
<dbReference type="NCBIfam" id="TIGR01357">
    <property type="entry name" value="aroB"/>
    <property type="match status" value="1"/>
</dbReference>
<comment type="similarity">
    <text evidence="6">Belongs to the sugar phosphate cyclases superfamily. Dehydroquinate synthase family.</text>
</comment>